<feature type="region of interest" description="Disordered" evidence="1">
    <location>
        <begin position="75"/>
        <end position="159"/>
    </location>
</feature>
<feature type="compositionally biased region" description="Polar residues" evidence="1">
    <location>
        <begin position="148"/>
        <end position="159"/>
    </location>
</feature>
<protein>
    <submittedName>
        <fullName evidence="3">Non-specific serine/threonine protein kinase</fullName>
    </submittedName>
</protein>
<organism evidence="3 4">
    <name type="scientific">Micromonospora saelicesensis</name>
    <dbReference type="NCBI Taxonomy" id="285676"/>
    <lineage>
        <taxon>Bacteria</taxon>
        <taxon>Bacillati</taxon>
        <taxon>Actinomycetota</taxon>
        <taxon>Actinomycetes</taxon>
        <taxon>Micromonosporales</taxon>
        <taxon>Micromonosporaceae</taxon>
        <taxon>Micromonospora</taxon>
    </lineage>
</organism>
<sequence length="282" mass="28944">MEQRNERADWLAAAFDELSTAGFQQVVDPDPDVPRRRAYRRLRNRVVSSGIAAAILVAIGGVGLARPLAAPPPTDVIAPLPATDLPSFQPDTPAGPPTSGSPTSLPSGPSTPSATASASPPADRPTSSRPTPTPTPTPTRYVDLSISAPRSLTLEPSDTAYTGTLDVTMGNPGTRSYDAGDLIVVLPAEATISLKGTNIGGCFHQGQTDDLKTMTCTGDGPIPLGGTRSYQIAVTVNIAPGGPARTLTGFALTVRANVSGKFPADRSPGDNTAGIDLKLPAS</sequence>
<keyword evidence="3" id="KW-0723">Serine/threonine-protein kinase</keyword>
<dbReference type="AlphaFoldDB" id="A0A328NLD1"/>
<keyword evidence="2" id="KW-0472">Membrane</keyword>
<feature type="compositionally biased region" description="Low complexity" evidence="1">
    <location>
        <begin position="97"/>
        <end position="130"/>
    </location>
</feature>
<proteinExistence type="predicted"/>
<evidence type="ECO:0000256" key="1">
    <source>
        <dbReference type="SAM" id="MobiDB-lite"/>
    </source>
</evidence>
<keyword evidence="3" id="KW-0808">Transferase</keyword>
<dbReference type="GO" id="GO:0004674">
    <property type="term" value="F:protein serine/threonine kinase activity"/>
    <property type="evidence" value="ECO:0007669"/>
    <property type="project" value="UniProtKB-KW"/>
</dbReference>
<feature type="region of interest" description="Disordered" evidence="1">
    <location>
        <begin position="263"/>
        <end position="282"/>
    </location>
</feature>
<dbReference type="EMBL" id="PYAG01000015">
    <property type="protein sequence ID" value="RAO32968.1"/>
    <property type="molecule type" value="Genomic_DNA"/>
</dbReference>
<keyword evidence="3" id="KW-0418">Kinase</keyword>
<comment type="caution">
    <text evidence="3">The sequence shown here is derived from an EMBL/GenBank/DDBJ whole genome shotgun (WGS) entry which is preliminary data.</text>
</comment>
<reference evidence="3 4" key="1">
    <citation type="submission" date="2018-03" db="EMBL/GenBank/DDBJ databases">
        <title>Defining the species Micromonospora saelicesensis and Micromonospora noduli under the framework of genomics.</title>
        <authorList>
            <person name="Riesco R."/>
            <person name="Trujillo M.E."/>
        </authorList>
    </citation>
    <scope>NUCLEOTIDE SEQUENCE [LARGE SCALE GENOMIC DNA]</scope>
    <source>
        <strain evidence="3 4">PSN13</strain>
    </source>
</reference>
<dbReference type="Proteomes" id="UP000249419">
    <property type="component" value="Unassembled WGS sequence"/>
</dbReference>
<keyword evidence="2" id="KW-0812">Transmembrane</keyword>
<evidence type="ECO:0000256" key="2">
    <source>
        <dbReference type="SAM" id="Phobius"/>
    </source>
</evidence>
<feature type="transmembrane region" description="Helical" evidence="2">
    <location>
        <begin position="46"/>
        <end position="65"/>
    </location>
</feature>
<gene>
    <name evidence="3" type="ORF">PSN13_03658</name>
</gene>
<keyword evidence="2" id="KW-1133">Transmembrane helix</keyword>
<dbReference type="RefSeq" id="WP_112676844.1">
    <property type="nucleotide sequence ID" value="NZ_PYAG01000015.1"/>
</dbReference>
<name>A0A328NLD1_9ACTN</name>
<evidence type="ECO:0000313" key="3">
    <source>
        <dbReference type="EMBL" id="RAO32968.1"/>
    </source>
</evidence>
<accession>A0A328NLD1</accession>
<evidence type="ECO:0000313" key="4">
    <source>
        <dbReference type="Proteomes" id="UP000249419"/>
    </source>
</evidence>